<dbReference type="SUPFAM" id="SSF56112">
    <property type="entry name" value="Protein kinase-like (PK-like)"/>
    <property type="match status" value="1"/>
</dbReference>
<dbReference type="GO" id="GO:0000045">
    <property type="term" value="P:autophagosome assembly"/>
    <property type="evidence" value="ECO:0007669"/>
    <property type="project" value="TreeGrafter"/>
</dbReference>
<dbReference type="SMART" id="SM00220">
    <property type="entry name" value="S_TKc"/>
    <property type="match status" value="1"/>
</dbReference>
<evidence type="ECO:0000256" key="2">
    <source>
        <dbReference type="ARBA" id="ARBA00012513"/>
    </source>
</evidence>
<comment type="subcellular location">
    <subcellularLocation>
        <location evidence="1">Preautophagosomal structure membrane</location>
        <topology evidence="1">Peripheral membrane protein</topology>
    </subcellularLocation>
</comment>
<dbReference type="InterPro" id="IPR045269">
    <property type="entry name" value="Atg1-like"/>
</dbReference>
<feature type="domain" description="Protein kinase" evidence="12">
    <location>
        <begin position="17"/>
        <end position="285"/>
    </location>
</feature>
<dbReference type="STRING" id="1745343.A0A2J6PV87"/>
<feature type="region of interest" description="Disordered" evidence="11">
    <location>
        <begin position="1"/>
        <end position="20"/>
    </location>
</feature>
<dbReference type="Proteomes" id="UP000235672">
    <property type="component" value="Unassembled WGS sequence"/>
</dbReference>
<keyword evidence="4" id="KW-0808">Transferase</keyword>
<name>A0A2J6PV87_9HELO</name>
<keyword evidence="6 13" id="KW-0418">Kinase</keyword>
<dbReference type="PANTHER" id="PTHR24348">
    <property type="entry name" value="SERINE/THREONINE-PROTEIN KINASE UNC-51-RELATED"/>
    <property type="match status" value="1"/>
</dbReference>
<dbReference type="CDD" id="cd00180">
    <property type="entry name" value="PKc"/>
    <property type="match status" value="1"/>
</dbReference>
<evidence type="ECO:0000256" key="9">
    <source>
        <dbReference type="ARBA" id="ARBA00047899"/>
    </source>
</evidence>
<dbReference type="OrthoDB" id="310217at2759"/>
<comment type="catalytic activity">
    <reaction evidence="9">
        <text>L-threonyl-[protein] + ATP = O-phospho-L-threonyl-[protein] + ADP + H(+)</text>
        <dbReference type="Rhea" id="RHEA:46608"/>
        <dbReference type="Rhea" id="RHEA-COMP:11060"/>
        <dbReference type="Rhea" id="RHEA-COMP:11605"/>
        <dbReference type="ChEBI" id="CHEBI:15378"/>
        <dbReference type="ChEBI" id="CHEBI:30013"/>
        <dbReference type="ChEBI" id="CHEBI:30616"/>
        <dbReference type="ChEBI" id="CHEBI:61977"/>
        <dbReference type="ChEBI" id="CHEBI:456216"/>
        <dbReference type="EC" id="2.7.11.1"/>
    </reaction>
</comment>
<evidence type="ECO:0000256" key="10">
    <source>
        <dbReference type="ARBA" id="ARBA00048679"/>
    </source>
</evidence>
<dbReference type="InterPro" id="IPR000719">
    <property type="entry name" value="Prot_kinase_dom"/>
</dbReference>
<dbReference type="PANTHER" id="PTHR24348:SF22">
    <property type="entry name" value="NON-SPECIFIC SERINE_THREONINE PROTEIN KINASE"/>
    <property type="match status" value="1"/>
</dbReference>
<evidence type="ECO:0000313" key="14">
    <source>
        <dbReference type="Proteomes" id="UP000235672"/>
    </source>
</evidence>
<evidence type="ECO:0000256" key="4">
    <source>
        <dbReference type="ARBA" id="ARBA00022679"/>
    </source>
</evidence>
<evidence type="ECO:0000256" key="8">
    <source>
        <dbReference type="ARBA" id="ARBA00030237"/>
    </source>
</evidence>
<evidence type="ECO:0000256" key="7">
    <source>
        <dbReference type="ARBA" id="ARBA00022840"/>
    </source>
</evidence>
<evidence type="ECO:0000256" key="11">
    <source>
        <dbReference type="SAM" id="MobiDB-lite"/>
    </source>
</evidence>
<dbReference type="GO" id="GO:0004674">
    <property type="term" value="F:protein serine/threonine kinase activity"/>
    <property type="evidence" value="ECO:0007669"/>
    <property type="project" value="UniProtKB-KW"/>
</dbReference>
<evidence type="ECO:0000256" key="5">
    <source>
        <dbReference type="ARBA" id="ARBA00022741"/>
    </source>
</evidence>
<comment type="catalytic activity">
    <reaction evidence="10">
        <text>L-seryl-[protein] + ATP = O-phospho-L-seryl-[protein] + ADP + H(+)</text>
        <dbReference type="Rhea" id="RHEA:17989"/>
        <dbReference type="Rhea" id="RHEA-COMP:9863"/>
        <dbReference type="Rhea" id="RHEA-COMP:11604"/>
        <dbReference type="ChEBI" id="CHEBI:15378"/>
        <dbReference type="ChEBI" id="CHEBI:29999"/>
        <dbReference type="ChEBI" id="CHEBI:30616"/>
        <dbReference type="ChEBI" id="CHEBI:83421"/>
        <dbReference type="ChEBI" id="CHEBI:456216"/>
        <dbReference type="EC" id="2.7.11.1"/>
    </reaction>
</comment>
<gene>
    <name evidence="13" type="ORF">NA56DRAFT_261488</name>
</gene>
<reference evidence="13 14" key="1">
    <citation type="submission" date="2016-05" db="EMBL/GenBank/DDBJ databases">
        <title>A degradative enzymes factory behind the ericoid mycorrhizal symbiosis.</title>
        <authorList>
            <consortium name="DOE Joint Genome Institute"/>
            <person name="Martino E."/>
            <person name="Morin E."/>
            <person name="Grelet G."/>
            <person name="Kuo A."/>
            <person name="Kohler A."/>
            <person name="Daghino S."/>
            <person name="Barry K."/>
            <person name="Choi C."/>
            <person name="Cichocki N."/>
            <person name="Clum A."/>
            <person name="Copeland A."/>
            <person name="Hainaut M."/>
            <person name="Haridas S."/>
            <person name="Labutti K."/>
            <person name="Lindquist E."/>
            <person name="Lipzen A."/>
            <person name="Khouja H.-R."/>
            <person name="Murat C."/>
            <person name="Ohm R."/>
            <person name="Olson A."/>
            <person name="Spatafora J."/>
            <person name="Veneault-Fourrey C."/>
            <person name="Henrissat B."/>
            <person name="Grigoriev I."/>
            <person name="Martin F."/>
            <person name="Perotto S."/>
        </authorList>
    </citation>
    <scope>NUCLEOTIDE SEQUENCE [LARGE SCALE GENOMIC DNA]</scope>
    <source>
        <strain evidence="13 14">UAMH 7357</strain>
    </source>
</reference>
<evidence type="ECO:0000313" key="13">
    <source>
        <dbReference type="EMBL" id="PMD17930.1"/>
    </source>
</evidence>
<keyword evidence="5" id="KW-0547">Nucleotide-binding</keyword>
<feature type="compositionally biased region" description="Polar residues" evidence="11">
    <location>
        <begin position="342"/>
        <end position="353"/>
    </location>
</feature>
<dbReference type="GO" id="GO:0005776">
    <property type="term" value="C:autophagosome"/>
    <property type="evidence" value="ECO:0007669"/>
    <property type="project" value="TreeGrafter"/>
</dbReference>
<keyword evidence="3" id="KW-0723">Serine/threonine-protein kinase</keyword>
<proteinExistence type="predicted"/>
<sequence>MSIRHYSSDDPTSFKHEGAVEQPGDWSVGRVFKSKQKSDGKEVLINAVQINNEPALELLRSEIENLRVLNSEFNILWHEDIAVNLQTHALQIFMDYFPLGDLDAFIKAHPYGKKRIPKASIGQIMSGLSWGLLDCHSNGILHGDIKPQNIQLQAGKYQEFDLVLGRLSNFCINSLSEITNPREEKERDSPRINGTISYLAPECLVANSPTYTAKSDVFALGCVFWELACKTKAWQGTERHILAMPQWAVAHLGSTLAPLPGKMMHFNPELRPDSAWFAKTMREYGASRVQKARRGTGLDEEGKKDIAGISQNSLFFDSRATCRPPNTCFTSTKSSQQRFNFISRSNPTSQPRSKGSRIESGGNNCFGAAPRIRPARHHDKRSC</sequence>
<keyword evidence="14" id="KW-1185">Reference proteome</keyword>
<dbReference type="GO" id="GO:0005524">
    <property type="term" value="F:ATP binding"/>
    <property type="evidence" value="ECO:0007669"/>
    <property type="project" value="UniProtKB-KW"/>
</dbReference>
<dbReference type="GO" id="GO:0010506">
    <property type="term" value="P:regulation of autophagy"/>
    <property type="evidence" value="ECO:0007669"/>
    <property type="project" value="InterPro"/>
</dbReference>
<accession>A0A2J6PV87</accession>
<dbReference type="Gene3D" id="1.10.510.10">
    <property type="entry name" value="Transferase(Phosphotransferase) domain 1"/>
    <property type="match status" value="1"/>
</dbReference>
<feature type="compositionally biased region" description="Basic residues" evidence="11">
    <location>
        <begin position="373"/>
        <end position="383"/>
    </location>
</feature>
<dbReference type="EMBL" id="KZ613497">
    <property type="protein sequence ID" value="PMD17930.1"/>
    <property type="molecule type" value="Genomic_DNA"/>
</dbReference>
<dbReference type="Pfam" id="PF00069">
    <property type="entry name" value="Pkinase"/>
    <property type="match status" value="1"/>
</dbReference>
<evidence type="ECO:0000256" key="3">
    <source>
        <dbReference type="ARBA" id="ARBA00022527"/>
    </source>
</evidence>
<evidence type="ECO:0000259" key="12">
    <source>
        <dbReference type="PROSITE" id="PS50011"/>
    </source>
</evidence>
<evidence type="ECO:0000256" key="1">
    <source>
        <dbReference type="ARBA" id="ARBA00004623"/>
    </source>
</evidence>
<dbReference type="PROSITE" id="PS50011">
    <property type="entry name" value="PROTEIN_KINASE_DOM"/>
    <property type="match status" value="1"/>
</dbReference>
<dbReference type="GO" id="GO:0034045">
    <property type="term" value="C:phagophore assembly site membrane"/>
    <property type="evidence" value="ECO:0007669"/>
    <property type="project" value="UniProtKB-SubCell"/>
</dbReference>
<evidence type="ECO:0000256" key="6">
    <source>
        <dbReference type="ARBA" id="ARBA00022777"/>
    </source>
</evidence>
<dbReference type="GO" id="GO:0005829">
    <property type="term" value="C:cytosol"/>
    <property type="evidence" value="ECO:0007669"/>
    <property type="project" value="TreeGrafter"/>
</dbReference>
<feature type="compositionally biased region" description="Basic and acidic residues" evidence="11">
    <location>
        <begin position="1"/>
        <end position="19"/>
    </location>
</feature>
<keyword evidence="7" id="KW-0067">ATP-binding</keyword>
<protein>
    <recommendedName>
        <fullName evidence="2">non-specific serine/threonine protein kinase</fullName>
        <ecNumber evidence="2">2.7.11.1</ecNumber>
    </recommendedName>
    <alternativeName>
        <fullName evidence="8">Autophagy-related protein 1</fullName>
    </alternativeName>
</protein>
<dbReference type="EC" id="2.7.11.1" evidence="2"/>
<organism evidence="13 14">
    <name type="scientific">Hyaloscypha hepaticicola</name>
    <dbReference type="NCBI Taxonomy" id="2082293"/>
    <lineage>
        <taxon>Eukaryota</taxon>
        <taxon>Fungi</taxon>
        <taxon>Dikarya</taxon>
        <taxon>Ascomycota</taxon>
        <taxon>Pezizomycotina</taxon>
        <taxon>Leotiomycetes</taxon>
        <taxon>Helotiales</taxon>
        <taxon>Hyaloscyphaceae</taxon>
        <taxon>Hyaloscypha</taxon>
    </lineage>
</organism>
<feature type="region of interest" description="Disordered" evidence="11">
    <location>
        <begin position="342"/>
        <end position="383"/>
    </location>
</feature>
<dbReference type="AlphaFoldDB" id="A0A2J6PV87"/>
<dbReference type="InterPro" id="IPR011009">
    <property type="entry name" value="Kinase-like_dom_sf"/>
</dbReference>